<name>A0A1W1DTS3_9ZZZZ</name>
<reference evidence="2" key="1">
    <citation type="submission" date="2016-10" db="EMBL/GenBank/DDBJ databases">
        <authorList>
            <person name="de Groot N.N."/>
        </authorList>
    </citation>
    <scope>NUCLEOTIDE SEQUENCE</scope>
</reference>
<feature type="transmembrane region" description="Helical" evidence="1">
    <location>
        <begin position="126"/>
        <end position="148"/>
    </location>
</feature>
<keyword evidence="1" id="KW-0812">Transmembrane</keyword>
<feature type="transmembrane region" description="Helical" evidence="1">
    <location>
        <begin position="46"/>
        <end position="75"/>
    </location>
</feature>
<organism evidence="2">
    <name type="scientific">hydrothermal vent metagenome</name>
    <dbReference type="NCBI Taxonomy" id="652676"/>
    <lineage>
        <taxon>unclassified sequences</taxon>
        <taxon>metagenomes</taxon>
        <taxon>ecological metagenomes</taxon>
    </lineage>
</organism>
<evidence type="ECO:0008006" key="3">
    <source>
        <dbReference type="Google" id="ProtNLM"/>
    </source>
</evidence>
<sequence length="192" mass="21873">MQNISKKYLFYGFIFINITIIAYLYFSGYEFNPMMIKEFLTGQNFLVAYIGYILILIVRGLTLLPGTAFLLAGIYVFSFTQVFFAIQIAIVGYCLIIYNFAHKLNFKVPQKILDYEQKIKSKEIPIIFSLCFIPGISINVLIYFLSIIGIKLKNILIGIIFGSSITSIIYISIITGIFESTNYVINKVPLTT</sequence>
<dbReference type="EMBL" id="FPHY01000008">
    <property type="protein sequence ID" value="SFV85042.1"/>
    <property type="molecule type" value="Genomic_DNA"/>
</dbReference>
<feature type="transmembrane region" description="Helical" evidence="1">
    <location>
        <begin position="155"/>
        <end position="178"/>
    </location>
</feature>
<keyword evidence="1" id="KW-1133">Transmembrane helix</keyword>
<protein>
    <recommendedName>
        <fullName evidence="3">TVP38/TMEM64 family membrane protein</fullName>
    </recommendedName>
</protein>
<proteinExistence type="predicted"/>
<keyword evidence="1" id="KW-0472">Membrane</keyword>
<evidence type="ECO:0000256" key="1">
    <source>
        <dbReference type="SAM" id="Phobius"/>
    </source>
</evidence>
<accession>A0A1W1DTS3</accession>
<feature type="transmembrane region" description="Helical" evidence="1">
    <location>
        <begin position="9"/>
        <end position="26"/>
    </location>
</feature>
<dbReference type="AlphaFoldDB" id="A0A1W1DTS3"/>
<gene>
    <name evidence="2" type="ORF">MNB_SUP05-SYMBIONT-4-72</name>
</gene>
<evidence type="ECO:0000313" key="2">
    <source>
        <dbReference type="EMBL" id="SFV85042.1"/>
    </source>
</evidence>